<evidence type="ECO:0000256" key="4">
    <source>
        <dbReference type="ARBA" id="ARBA00012590"/>
    </source>
</evidence>
<evidence type="ECO:0000256" key="6">
    <source>
        <dbReference type="ARBA" id="ARBA00022729"/>
    </source>
</evidence>
<dbReference type="InterPro" id="IPR001137">
    <property type="entry name" value="Glyco_hydro_11"/>
</dbReference>
<dbReference type="Proteomes" id="UP001583186">
    <property type="component" value="Unassembled WGS sequence"/>
</dbReference>
<feature type="active site" description="Proton donor" evidence="11">
    <location>
        <position position="218"/>
    </location>
</feature>
<evidence type="ECO:0000256" key="2">
    <source>
        <dbReference type="ARBA" id="ARBA00004851"/>
    </source>
</evidence>
<protein>
    <recommendedName>
        <fullName evidence="4 11">Endo-1,4-beta-xylanase</fullName>
        <ecNumber evidence="4 11">3.2.1.8</ecNumber>
    </recommendedName>
</protein>
<feature type="chain" id="PRO_5046932962" description="Endo-1,4-beta-xylanase" evidence="13">
    <location>
        <begin position="18"/>
        <end position="236"/>
    </location>
</feature>
<dbReference type="InterPro" id="IPR033119">
    <property type="entry name" value="GH11_AS_2"/>
</dbReference>
<evidence type="ECO:0000313" key="15">
    <source>
        <dbReference type="EMBL" id="KAL1887594.1"/>
    </source>
</evidence>
<comment type="similarity">
    <text evidence="3 11 12">Belongs to the glycosyl hydrolase 11 (cellulase G) family.</text>
</comment>
<evidence type="ECO:0000256" key="11">
    <source>
        <dbReference type="PROSITE-ProRule" id="PRU01097"/>
    </source>
</evidence>
<evidence type="ECO:0000259" key="14">
    <source>
        <dbReference type="PROSITE" id="PS51761"/>
    </source>
</evidence>
<keyword evidence="6 13" id="KW-0732">Signal</keyword>
<feature type="domain" description="GH11" evidence="14">
    <location>
        <begin position="42"/>
        <end position="231"/>
    </location>
</feature>
<dbReference type="PANTHER" id="PTHR46828">
    <property type="entry name" value="ENDO-1,4-BETA-XYLANASE A-RELATED"/>
    <property type="match status" value="1"/>
</dbReference>
<keyword evidence="7 11" id="KW-0378">Hydrolase</keyword>
<keyword evidence="10 11" id="KW-0624">Polysaccharide degradation</keyword>
<evidence type="ECO:0000256" key="3">
    <source>
        <dbReference type="ARBA" id="ARBA00007792"/>
    </source>
</evidence>
<evidence type="ECO:0000256" key="12">
    <source>
        <dbReference type="RuleBase" id="RU362015"/>
    </source>
</evidence>
<organism evidence="15 16">
    <name type="scientific">Sporothrix stenoceras</name>
    <dbReference type="NCBI Taxonomy" id="5173"/>
    <lineage>
        <taxon>Eukaryota</taxon>
        <taxon>Fungi</taxon>
        <taxon>Dikarya</taxon>
        <taxon>Ascomycota</taxon>
        <taxon>Pezizomycotina</taxon>
        <taxon>Sordariomycetes</taxon>
        <taxon>Sordariomycetidae</taxon>
        <taxon>Ophiostomatales</taxon>
        <taxon>Ophiostomataceae</taxon>
        <taxon>Sporothrix</taxon>
    </lineage>
</organism>
<evidence type="ECO:0000256" key="5">
    <source>
        <dbReference type="ARBA" id="ARBA00022651"/>
    </source>
</evidence>
<dbReference type="SUPFAM" id="SSF49899">
    <property type="entry name" value="Concanavalin A-like lectins/glucanases"/>
    <property type="match status" value="1"/>
</dbReference>
<comment type="caution">
    <text evidence="15">The sequence shown here is derived from an EMBL/GenBank/DDBJ whole genome shotgun (WGS) entry which is preliminary data.</text>
</comment>
<dbReference type="PROSITE" id="PS51761">
    <property type="entry name" value="GH11_3"/>
    <property type="match status" value="1"/>
</dbReference>
<dbReference type="Gene3D" id="2.60.120.180">
    <property type="match status" value="1"/>
</dbReference>
<dbReference type="InterPro" id="IPR018208">
    <property type="entry name" value="GH11_AS_1"/>
</dbReference>
<keyword evidence="5 11" id="KW-0858">Xylan degradation</keyword>
<name>A0ABR3YHJ1_9PEZI</name>
<comment type="pathway">
    <text evidence="2 11 12">Glycan degradation; xylan degradation.</text>
</comment>
<gene>
    <name evidence="15" type="ORF">Sste5346_010095</name>
</gene>
<dbReference type="Pfam" id="PF00457">
    <property type="entry name" value="Glyco_hydro_11"/>
    <property type="match status" value="1"/>
</dbReference>
<evidence type="ECO:0000256" key="1">
    <source>
        <dbReference type="ARBA" id="ARBA00000681"/>
    </source>
</evidence>
<dbReference type="EMBL" id="JAWCUI010000114">
    <property type="protein sequence ID" value="KAL1887594.1"/>
    <property type="molecule type" value="Genomic_DNA"/>
</dbReference>
<dbReference type="PANTHER" id="PTHR46828:SF2">
    <property type="entry name" value="ENDO-1,4-BETA-XYLANASE A-RELATED"/>
    <property type="match status" value="1"/>
</dbReference>
<evidence type="ECO:0000256" key="13">
    <source>
        <dbReference type="SAM" id="SignalP"/>
    </source>
</evidence>
<evidence type="ECO:0000256" key="10">
    <source>
        <dbReference type="ARBA" id="ARBA00023326"/>
    </source>
</evidence>
<dbReference type="EC" id="3.2.1.8" evidence="4 11"/>
<dbReference type="InterPro" id="IPR013320">
    <property type="entry name" value="ConA-like_dom_sf"/>
</dbReference>
<accession>A0ABR3YHJ1</accession>
<evidence type="ECO:0000256" key="7">
    <source>
        <dbReference type="ARBA" id="ARBA00022801"/>
    </source>
</evidence>
<dbReference type="InterPro" id="IPR013319">
    <property type="entry name" value="GH11/12"/>
</dbReference>
<reference evidence="15 16" key="1">
    <citation type="journal article" date="2024" name="IMA Fungus">
        <title>IMA Genome - F19 : A genome assembly and annotation guide to empower mycologists, including annotated draft genome sequences of Ceratocystis pirilliformis, Diaporthe australafricana, Fusarium ophioides, Paecilomyces lecythidis, and Sporothrix stenoceras.</title>
        <authorList>
            <person name="Aylward J."/>
            <person name="Wilson A.M."/>
            <person name="Visagie C.M."/>
            <person name="Spraker J."/>
            <person name="Barnes I."/>
            <person name="Buitendag C."/>
            <person name="Ceriani C."/>
            <person name="Del Mar Angel L."/>
            <person name="du Plessis D."/>
            <person name="Fuchs T."/>
            <person name="Gasser K."/>
            <person name="Kramer D."/>
            <person name="Li W."/>
            <person name="Munsamy K."/>
            <person name="Piso A."/>
            <person name="Price J.L."/>
            <person name="Sonnekus B."/>
            <person name="Thomas C."/>
            <person name="van der Nest A."/>
            <person name="van Dijk A."/>
            <person name="van Heerden A."/>
            <person name="van Vuuren N."/>
            <person name="Yilmaz N."/>
            <person name="Duong T.A."/>
            <person name="van der Merwe N.A."/>
            <person name="Wingfield M.J."/>
            <person name="Wingfield B.D."/>
        </authorList>
    </citation>
    <scope>NUCLEOTIDE SEQUENCE [LARGE SCALE GENOMIC DNA]</scope>
    <source>
        <strain evidence="15 16">CMW 5346</strain>
    </source>
</reference>
<sequence length="236" mass="24944">MGFLSAVVVALAAVATASPVAYGPDLPLPGSGLLASRTSEKQSTPTGTGTDNGFFYSFWTDGQGSVTYNNGPAGEYNVKWSNVGNFVAGKGWNPGGPRVVNYNGTWNGASVNSYLSLYGWTKNPLVEYYIVESYGTYNPSTGGTKKGSITSDGGTYDIYLNKRVNQPSISGTATFDQYWSVRTSKHVGGTVTTKNHFDAWAKTGLKMGAHDYMIIATEGYQSSGSADITVSEAPAS</sequence>
<feature type="signal peptide" evidence="13">
    <location>
        <begin position="1"/>
        <end position="17"/>
    </location>
</feature>
<dbReference type="PRINTS" id="PR00911">
    <property type="entry name" value="GLHYDRLASE11"/>
</dbReference>
<feature type="active site" description="Nucleophile" evidence="11">
    <location>
        <position position="127"/>
    </location>
</feature>
<dbReference type="InterPro" id="IPR033123">
    <property type="entry name" value="GH11_dom"/>
</dbReference>
<dbReference type="PROSITE" id="PS00776">
    <property type="entry name" value="GH11_1"/>
    <property type="match status" value="1"/>
</dbReference>
<keyword evidence="8 11" id="KW-0119">Carbohydrate metabolism</keyword>
<proteinExistence type="inferred from homology"/>
<evidence type="ECO:0000256" key="8">
    <source>
        <dbReference type="ARBA" id="ARBA00023277"/>
    </source>
</evidence>
<evidence type="ECO:0000313" key="16">
    <source>
        <dbReference type="Proteomes" id="UP001583186"/>
    </source>
</evidence>
<evidence type="ECO:0000256" key="9">
    <source>
        <dbReference type="ARBA" id="ARBA00023295"/>
    </source>
</evidence>
<keyword evidence="16" id="KW-1185">Reference proteome</keyword>
<keyword evidence="9 11" id="KW-0326">Glycosidase</keyword>
<comment type="catalytic activity">
    <reaction evidence="1 11 12">
        <text>Endohydrolysis of (1-&gt;4)-beta-D-xylosidic linkages in xylans.</text>
        <dbReference type="EC" id="3.2.1.8"/>
    </reaction>
</comment>
<dbReference type="PROSITE" id="PS00777">
    <property type="entry name" value="GH11_2"/>
    <property type="match status" value="1"/>
</dbReference>